<dbReference type="AlphaFoldDB" id="A0A645GFM0"/>
<dbReference type="EMBL" id="VSSQ01074979">
    <property type="protein sequence ID" value="MPN25707.1"/>
    <property type="molecule type" value="Genomic_DNA"/>
</dbReference>
<name>A0A645GFM0_9ZZZZ</name>
<protein>
    <submittedName>
        <fullName evidence="1">Uncharacterized protein</fullName>
    </submittedName>
</protein>
<organism evidence="1">
    <name type="scientific">bioreactor metagenome</name>
    <dbReference type="NCBI Taxonomy" id="1076179"/>
    <lineage>
        <taxon>unclassified sequences</taxon>
        <taxon>metagenomes</taxon>
        <taxon>ecological metagenomes</taxon>
    </lineage>
</organism>
<gene>
    <name evidence="1" type="ORF">SDC9_173121</name>
</gene>
<proteinExistence type="predicted"/>
<evidence type="ECO:0000313" key="1">
    <source>
        <dbReference type="EMBL" id="MPN25707.1"/>
    </source>
</evidence>
<sequence>MAEEIYRKANGRAQPANSPGDIYVCKNFTVHLFRENRDDYRMAAFPDVPLLIPNNLPAKESKPYSYGISWENVAAEKGNPFVIGAQFFYNADESKQENRARAIEFMKQVQRGDFFQMSADYYYGIGAHSLVFTGDYDPDTGTVTWTDSNMKGEKKNGKRYGYVQFDAKKDIEWFVDAFCVKGRGATLYRLRDDIIKR</sequence>
<comment type="caution">
    <text evidence="1">The sequence shown here is derived from an EMBL/GenBank/DDBJ whole genome shotgun (WGS) entry which is preliminary data.</text>
</comment>
<accession>A0A645GFM0</accession>
<reference evidence="1" key="1">
    <citation type="submission" date="2019-08" db="EMBL/GenBank/DDBJ databases">
        <authorList>
            <person name="Kucharzyk K."/>
            <person name="Murdoch R.W."/>
            <person name="Higgins S."/>
            <person name="Loffler F."/>
        </authorList>
    </citation>
    <scope>NUCLEOTIDE SEQUENCE</scope>
</reference>